<gene>
    <name evidence="2" type="ORF">Rmf_39440</name>
</gene>
<evidence type="ECO:0008006" key="4">
    <source>
        <dbReference type="Google" id="ProtNLM"/>
    </source>
</evidence>
<name>A0ABM7Y7T9_9PROT</name>
<dbReference type="Proteomes" id="UP000831327">
    <property type="component" value="Chromosome"/>
</dbReference>
<reference evidence="2 3" key="1">
    <citation type="journal article" date="2016" name="Microbes Environ.">
        <title>Phylogenetically diverse aerobic anoxygenic phototrophic bacteria isolated from epilithic biofilms in Tama river, Japan.</title>
        <authorList>
            <person name="Hirose S."/>
            <person name="Matsuura K."/>
            <person name="Haruta S."/>
        </authorList>
    </citation>
    <scope>NUCLEOTIDE SEQUENCE [LARGE SCALE GENOMIC DNA]</scope>
    <source>
        <strain evidence="2 3">S08</strain>
    </source>
</reference>
<organism evidence="2 3">
    <name type="scientific">Roseomonas fluvialis</name>
    <dbReference type="NCBI Taxonomy" id="1750527"/>
    <lineage>
        <taxon>Bacteria</taxon>
        <taxon>Pseudomonadati</taxon>
        <taxon>Pseudomonadota</taxon>
        <taxon>Alphaproteobacteria</taxon>
        <taxon>Acetobacterales</taxon>
        <taxon>Roseomonadaceae</taxon>
        <taxon>Roseomonas</taxon>
    </lineage>
</organism>
<feature type="transmembrane region" description="Helical" evidence="1">
    <location>
        <begin position="159"/>
        <end position="182"/>
    </location>
</feature>
<dbReference type="RefSeq" id="WP_244408224.1">
    <property type="nucleotide sequence ID" value="NZ_AP025637.1"/>
</dbReference>
<feature type="transmembrane region" description="Helical" evidence="1">
    <location>
        <begin position="135"/>
        <end position="153"/>
    </location>
</feature>
<keyword evidence="1" id="KW-0472">Membrane</keyword>
<accession>A0ABM7Y7T9</accession>
<protein>
    <recommendedName>
        <fullName evidence="4">Hedgehog/Intein (Hint) domain-containing protein</fullName>
    </recommendedName>
</protein>
<sequence>MSADAATFRQGGLHLQCLPNKVPDAFVFAYRAENQSAAPIYVMDAMPQVDRGTRAVSANPQAAAVILREDGIALVGKFIAPLPQDRILLAPDLPLCTLVQPGEAIERELLIPLPFAEASPFFPDLQLRDYAMAEVSAIAFAIGFFVAATPGLYGAPAAYAPGLHVISPTIAPFMAGLALRTLPVKKLEILKRSDAFPRELRAHAPG</sequence>
<dbReference type="EMBL" id="AP025637">
    <property type="protein sequence ID" value="BDG74015.1"/>
    <property type="molecule type" value="Genomic_DNA"/>
</dbReference>
<keyword evidence="1" id="KW-0812">Transmembrane</keyword>
<proteinExistence type="predicted"/>
<evidence type="ECO:0000256" key="1">
    <source>
        <dbReference type="SAM" id="Phobius"/>
    </source>
</evidence>
<keyword evidence="1" id="KW-1133">Transmembrane helix</keyword>
<keyword evidence="3" id="KW-1185">Reference proteome</keyword>
<evidence type="ECO:0000313" key="2">
    <source>
        <dbReference type="EMBL" id="BDG74015.1"/>
    </source>
</evidence>
<evidence type="ECO:0000313" key="3">
    <source>
        <dbReference type="Proteomes" id="UP000831327"/>
    </source>
</evidence>